<dbReference type="InterPro" id="IPR001940">
    <property type="entry name" value="Peptidase_S1C"/>
</dbReference>
<organism evidence="4 5">
    <name type="scientific">Virgisporangium aurantiacum</name>
    <dbReference type="NCBI Taxonomy" id="175570"/>
    <lineage>
        <taxon>Bacteria</taxon>
        <taxon>Bacillati</taxon>
        <taxon>Actinomycetota</taxon>
        <taxon>Actinomycetes</taxon>
        <taxon>Micromonosporales</taxon>
        <taxon>Micromonosporaceae</taxon>
        <taxon>Virgisporangium</taxon>
    </lineage>
</organism>
<keyword evidence="3" id="KW-1133">Transmembrane helix</keyword>
<protein>
    <recommendedName>
        <fullName evidence="6">Serine protease</fullName>
    </recommendedName>
</protein>
<name>A0A8J3Z027_9ACTN</name>
<keyword evidence="5" id="KW-1185">Reference proteome</keyword>
<feature type="region of interest" description="Disordered" evidence="2">
    <location>
        <begin position="1"/>
        <end position="98"/>
    </location>
</feature>
<evidence type="ECO:0008006" key="6">
    <source>
        <dbReference type="Google" id="ProtNLM"/>
    </source>
</evidence>
<evidence type="ECO:0000256" key="2">
    <source>
        <dbReference type="SAM" id="MobiDB-lite"/>
    </source>
</evidence>
<dbReference type="PANTHER" id="PTHR22939:SF129">
    <property type="entry name" value="SERINE PROTEASE HTRA2, MITOCHONDRIAL"/>
    <property type="match status" value="1"/>
</dbReference>
<dbReference type="Proteomes" id="UP000612585">
    <property type="component" value="Unassembled WGS sequence"/>
</dbReference>
<keyword evidence="3" id="KW-0472">Membrane</keyword>
<dbReference type="InterPro" id="IPR009003">
    <property type="entry name" value="Peptidase_S1_PA"/>
</dbReference>
<feature type="coiled-coil region" evidence="1">
    <location>
        <begin position="138"/>
        <end position="165"/>
    </location>
</feature>
<sequence>MTGYEAAHQAARTPPDDFGESGSSTQRLGPHPPRMEPHTGGFPAQVPPQSPALGPAPAFQAHRPSPTSSFPVTPPGPAPASSPTGSFPSGSALGPQPPAPRRSLLPAVTLFLVVLLTAAVAVQALMLMDTRDKYDKLRRDTAAERTAAQEEAKGLEARTKELERQAGNTLDAAAVAGNVLPSVFRVQSKTGTGTGFAFANATPEGGTYVITNYHVVDQNWESGQKQVDLEQKNRRFKGTIVKVDEKADLAMIQTTEAFTRLAAAPEPAKPGQPVVVVGSPLGLEDSVTSGVISAQRTINGVTVLQFDAPVNPGNSGGPIVNAQGQLVGVVNAKLVNAEGISLGIPVAVVCQSLGIC</sequence>
<reference evidence="4" key="1">
    <citation type="submission" date="2021-01" db="EMBL/GenBank/DDBJ databases">
        <title>Whole genome shotgun sequence of Virgisporangium aurantiacum NBRC 16421.</title>
        <authorList>
            <person name="Komaki H."/>
            <person name="Tamura T."/>
        </authorList>
    </citation>
    <scope>NUCLEOTIDE SEQUENCE</scope>
    <source>
        <strain evidence="4">NBRC 16421</strain>
    </source>
</reference>
<keyword evidence="1" id="KW-0175">Coiled coil</keyword>
<dbReference type="GO" id="GO:0006508">
    <property type="term" value="P:proteolysis"/>
    <property type="evidence" value="ECO:0007669"/>
    <property type="project" value="InterPro"/>
</dbReference>
<feature type="transmembrane region" description="Helical" evidence="3">
    <location>
        <begin position="104"/>
        <end position="128"/>
    </location>
</feature>
<dbReference type="PRINTS" id="PR00834">
    <property type="entry name" value="PROTEASES2C"/>
</dbReference>
<dbReference type="RefSeq" id="WP_203986238.1">
    <property type="nucleotide sequence ID" value="NZ_BOPG01000003.1"/>
</dbReference>
<dbReference type="SUPFAM" id="SSF50494">
    <property type="entry name" value="Trypsin-like serine proteases"/>
    <property type="match status" value="1"/>
</dbReference>
<dbReference type="GO" id="GO:0004252">
    <property type="term" value="F:serine-type endopeptidase activity"/>
    <property type="evidence" value="ECO:0007669"/>
    <property type="project" value="InterPro"/>
</dbReference>
<proteinExistence type="predicted"/>
<dbReference type="Pfam" id="PF13365">
    <property type="entry name" value="Trypsin_2"/>
    <property type="match status" value="1"/>
</dbReference>
<feature type="compositionally biased region" description="Low complexity" evidence="2">
    <location>
        <begin position="81"/>
        <end position="92"/>
    </location>
</feature>
<keyword evidence="3" id="KW-0812">Transmembrane</keyword>
<evidence type="ECO:0000313" key="4">
    <source>
        <dbReference type="EMBL" id="GIJ52821.1"/>
    </source>
</evidence>
<dbReference type="Gene3D" id="2.40.10.120">
    <property type="match status" value="1"/>
</dbReference>
<dbReference type="AlphaFoldDB" id="A0A8J3Z027"/>
<accession>A0A8J3Z027</accession>
<evidence type="ECO:0000313" key="5">
    <source>
        <dbReference type="Proteomes" id="UP000612585"/>
    </source>
</evidence>
<evidence type="ECO:0000256" key="3">
    <source>
        <dbReference type="SAM" id="Phobius"/>
    </source>
</evidence>
<dbReference type="EMBL" id="BOPG01000003">
    <property type="protein sequence ID" value="GIJ52821.1"/>
    <property type="molecule type" value="Genomic_DNA"/>
</dbReference>
<gene>
    <name evidence="4" type="ORF">Vau01_003370</name>
</gene>
<dbReference type="PANTHER" id="PTHR22939">
    <property type="entry name" value="SERINE PROTEASE FAMILY S1C HTRA-RELATED"/>
    <property type="match status" value="1"/>
</dbReference>
<evidence type="ECO:0000256" key="1">
    <source>
        <dbReference type="SAM" id="Coils"/>
    </source>
</evidence>
<comment type="caution">
    <text evidence="4">The sequence shown here is derived from an EMBL/GenBank/DDBJ whole genome shotgun (WGS) entry which is preliminary data.</text>
</comment>